<protein>
    <recommendedName>
        <fullName evidence="4">G domain-containing protein</fullName>
    </recommendedName>
</protein>
<dbReference type="OrthoDB" id="8954335at2759"/>
<feature type="region of interest" description="Disordered" evidence="1">
    <location>
        <begin position="174"/>
        <end position="210"/>
    </location>
</feature>
<sequence>MSSIFSSSASSSAAPLAIPTIPRAQMLRGAPVAKPVAAPLRAVIPVLGTTQAGKSTLINFLHEYCQQATPADLVLGNGVVSATKASRRYALRVPRREVVLTLNQPASKQTAAVQARARSLRALLAELGASLAPETRGEYLEQVEDLLQSRHLAMHVQPPQDVRLELEHYRHARAPRHGCRARPARRPRPSRQRACAPEAVGGPPDGARPT</sequence>
<organism evidence="2 3">
    <name type="scientific">Allomyces macrogynus (strain ATCC 38327)</name>
    <name type="common">Allomyces javanicus var. macrogynus</name>
    <dbReference type="NCBI Taxonomy" id="578462"/>
    <lineage>
        <taxon>Eukaryota</taxon>
        <taxon>Fungi</taxon>
        <taxon>Fungi incertae sedis</taxon>
        <taxon>Blastocladiomycota</taxon>
        <taxon>Blastocladiomycetes</taxon>
        <taxon>Blastocladiales</taxon>
        <taxon>Blastocladiaceae</taxon>
        <taxon>Allomyces</taxon>
    </lineage>
</organism>
<proteinExistence type="predicted"/>
<evidence type="ECO:0000313" key="3">
    <source>
        <dbReference type="Proteomes" id="UP000054350"/>
    </source>
</evidence>
<name>A0A0L0T9D8_ALLM3</name>
<feature type="compositionally biased region" description="Basic residues" evidence="1">
    <location>
        <begin position="174"/>
        <end position="191"/>
    </location>
</feature>
<accession>A0A0L0T9D8</accession>
<keyword evidence="3" id="KW-1185">Reference proteome</keyword>
<dbReference type="EMBL" id="GG745370">
    <property type="protein sequence ID" value="KNE71159.1"/>
    <property type="molecule type" value="Genomic_DNA"/>
</dbReference>
<evidence type="ECO:0000313" key="2">
    <source>
        <dbReference type="EMBL" id="KNE71159.1"/>
    </source>
</evidence>
<gene>
    <name evidence="2" type="ORF">AMAG_15824</name>
</gene>
<evidence type="ECO:0000256" key="1">
    <source>
        <dbReference type="SAM" id="MobiDB-lite"/>
    </source>
</evidence>
<evidence type="ECO:0008006" key="4">
    <source>
        <dbReference type="Google" id="ProtNLM"/>
    </source>
</evidence>
<reference evidence="2 3" key="1">
    <citation type="submission" date="2009-11" db="EMBL/GenBank/DDBJ databases">
        <title>Annotation of Allomyces macrogynus ATCC 38327.</title>
        <authorList>
            <consortium name="The Broad Institute Genome Sequencing Platform"/>
            <person name="Russ C."/>
            <person name="Cuomo C."/>
            <person name="Burger G."/>
            <person name="Gray M.W."/>
            <person name="Holland P.W.H."/>
            <person name="King N."/>
            <person name="Lang F.B.F."/>
            <person name="Roger A.J."/>
            <person name="Ruiz-Trillo I."/>
            <person name="Young S.K."/>
            <person name="Zeng Q."/>
            <person name="Gargeya S."/>
            <person name="Fitzgerald M."/>
            <person name="Haas B."/>
            <person name="Abouelleil A."/>
            <person name="Alvarado L."/>
            <person name="Arachchi H.M."/>
            <person name="Berlin A."/>
            <person name="Chapman S.B."/>
            <person name="Gearin G."/>
            <person name="Goldberg J."/>
            <person name="Griggs A."/>
            <person name="Gujja S."/>
            <person name="Hansen M."/>
            <person name="Heiman D."/>
            <person name="Howarth C."/>
            <person name="Larimer J."/>
            <person name="Lui A."/>
            <person name="MacDonald P.J.P."/>
            <person name="McCowen C."/>
            <person name="Montmayeur A."/>
            <person name="Murphy C."/>
            <person name="Neiman D."/>
            <person name="Pearson M."/>
            <person name="Priest M."/>
            <person name="Roberts A."/>
            <person name="Saif S."/>
            <person name="Shea T."/>
            <person name="Sisk P."/>
            <person name="Stolte C."/>
            <person name="Sykes S."/>
            <person name="Wortman J."/>
            <person name="Nusbaum C."/>
            <person name="Birren B."/>
        </authorList>
    </citation>
    <scope>NUCLEOTIDE SEQUENCE [LARGE SCALE GENOMIC DNA]</scope>
    <source>
        <strain evidence="2 3">ATCC 38327</strain>
    </source>
</reference>
<reference evidence="3" key="2">
    <citation type="submission" date="2009-11" db="EMBL/GenBank/DDBJ databases">
        <title>The Genome Sequence of Allomyces macrogynus strain ATCC 38327.</title>
        <authorList>
            <consortium name="The Broad Institute Genome Sequencing Platform"/>
            <person name="Russ C."/>
            <person name="Cuomo C."/>
            <person name="Shea T."/>
            <person name="Young S.K."/>
            <person name="Zeng Q."/>
            <person name="Koehrsen M."/>
            <person name="Haas B."/>
            <person name="Borodovsky M."/>
            <person name="Guigo R."/>
            <person name="Alvarado L."/>
            <person name="Berlin A."/>
            <person name="Borenstein D."/>
            <person name="Chen Z."/>
            <person name="Engels R."/>
            <person name="Freedman E."/>
            <person name="Gellesch M."/>
            <person name="Goldberg J."/>
            <person name="Griggs A."/>
            <person name="Gujja S."/>
            <person name="Heiman D."/>
            <person name="Hepburn T."/>
            <person name="Howarth C."/>
            <person name="Jen D."/>
            <person name="Larson L."/>
            <person name="Lewis B."/>
            <person name="Mehta T."/>
            <person name="Park D."/>
            <person name="Pearson M."/>
            <person name="Roberts A."/>
            <person name="Saif S."/>
            <person name="Shenoy N."/>
            <person name="Sisk P."/>
            <person name="Stolte C."/>
            <person name="Sykes S."/>
            <person name="Walk T."/>
            <person name="White J."/>
            <person name="Yandava C."/>
            <person name="Burger G."/>
            <person name="Gray M.W."/>
            <person name="Holland P.W.H."/>
            <person name="King N."/>
            <person name="Lang F.B.F."/>
            <person name="Roger A.J."/>
            <person name="Ruiz-Trillo I."/>
            <person name="Lander E."/>
            <person name="Nusbaum C."/>
        </authorList>
    </citation>
    <scope>NUCLEOTIDE SEQUENCE [LARGE SCALE GENOMIC DNA]</scope>
    <source>
        <strain evidence="3">ATCC 38327</strain>
    </source>
</reference>
<dbReference type="AlphaFoldDB" id="A0A0L0T9D8"/>
<dbReference type="VEuPathDB" id="FungiDB:AMAG_15824"/>
<dbReference type="Proteomes" id="UP000054350">
    <property type="component" value="Unassembled WGS sequence"/>
</dbReference>